<dbReference type="InterPro" id="IPR009057">
    <property type="entry name" value="Homeodomain-like_sf"/>
</dbReference>
<evidence type="ECO:0000256" key="3">
    <source>
        <dbReference type="SAM" id="MobiDB-lite"/>
    </source>
</evidence>
<feature type="domain" description="HTH CENPB-type" evidence="4">
    <location>
        <begin position="645"/>
        <end position="729"/>
    </location>
</feature>
<dbReference type="InterPro" id="IPR007889">
    <property type="entry name" value="HTH_Psq"/>
</dbReference>
<evidence type="ECO:0000256" key="2">
    <source>
        <dbReference type="ARBA" id="ARBA00023242"/>
    </source>
</evidence>
<dbReference type="Pfam" id="PF05225">
    <property type="entry name" value="HTH_psq"/>
    <property type="match status" value="1"/>
</dbReference>
<dbReference type="GO" id="GO:0005634">
    <property type="term" value="C:nucleus"/>
    <property type="evidence" value="ECO:0007669"/>
    <property type="project" value="TreeGrafter"/>
</dbReference>
<name>Q2GPR5_CHAGB</name>
<keyword evidence="1" id="KW-0238">DNA-binding</keyword>
<dbReference type="RefSeq" id="XP_001227966.1">
    <property type="nucleotide sequence ID" value="XM_001227965.1"/>
</dbReference>
<organism evidence="5 6">
    <name type="scientific">Chaetomium globosum (strain ATCC 6205 / CBS 148.51 / DSM 1962 / NBRC 6347 / NRRL 1970)</name>
    <name type="common">Soil fungus</name>
    <dbReference type="NCBI Taxonomy" id="306901"/>
    <lineage>
        <taxon>Eukaryota</taxon>
        <taxon>Fungi</taxon>
        <taxon>Dikarya</taxon>
        <taxon>Ascomycota</taxon>
        <taxon>Pezizomycotina</taxon>
        <taxon>Sordariomycetes</taxon>
        <taxon>Sordariomycetidae</taxon>
        <taxon>Sordariales</taxon>
        <taxon>Chaetomiaceae</taxon>
        <taxon>Chaetomium</taxon>
    </lineage>
</organism>
<dbReference type="AlphaFoldDB" id="Q2GPR5"/>
<dbReference type="OrthoDB" id="4850545at2759"/>
<dbReference type="InterPro" id="IPR006600">
    <property type="entry name" value="HTH_CenpB_DNA-bd_dom"/>
</dbReference>
<dbReference type="STRING" id="306901.Q2GPR5"/>
<dbReference type="SMART" id="SM00674">
    <property type="entry name" value="CENPB"/>
    <property type="match status" value="1"/>
</dbReference>
<feature type="region of interest" description="Disordered" evidence="3">
    <location>
        <begin position="182"/>
        <end position="255"/>
    </location>
</feature>
<dbReference type="GeneID" id="4396015"/>
<proteinExistence type="predicted"/>
<gene>
    <name evidence="5" type="ORF">CHGG_10039</name>
</gene>
<dbReference type="PROSITE" id="PS51253">
    <property type="entry name" value="HTH_CENPB"/>
    <property type="match status" value="1"/>
</dbReference>
<accession>Q2GPR5</accession>
<evidence type="ECO:0000313" key="6">
    <source>
        <dbReference type="Proteomes" id="UP000001056"/>
    </source>
</evidence>
<evidence type="ECO:0000259" key="4">
    <source>
        <dbReference type="PROSITE" id="PS51253"/>
    </source>
</evidence>
<dbReference type="Gene3D" id="1.10.10.60">
    <property type="entry name" value="Homeodomain-like"/>
    <property type="match status" value="1"/>
</dbReference>
<protein>
    <recommendedName>
        <fullName evidence="4">HTH CENPB-type domain-containing protein</fullName>
    </recommendedName>
</protein>
<evidence type="ECO:0000313" key="5">
    <source>
        <dbReference type="EMBL" id="EAQ83635.1"/>
    </source>
</evidence>
<keyword evidence="6" id="KW-1185">Reference proteome</keyword>
<dbReference type="InterPro" id="IPR050863">
    <property type="entry name" value="CenT-Element_Derived"/>
</dbReference>
<reference evidence="6" key="1">
    <citation type="journal article" date="2015" name="Genome Announc.">
        <title>Draft genome sequence of the cellulolytic fungus Chaetomium globosum.</title>
        <authorList>
            <person name="Cuomo C.A."/>
            <person name="Untereiner W.A."/>
            <person name="Ma L.-J."/>
            <person name="Grabherr M."/>
            <person name="Birren B.W."/>
        </authorList>
    </citation>
    <scope>NUCLEOTIDE SEQUENCE [LARGE SCALE GENOMIC DNA]</scope>
    <source>
        <strain evidence="6">ATCC 6205 / CBS 148.51 / DSM 1962 / NBRC 6347 / NRRL 1970</strain>
    </source>
</reference>
<dbReference type="PANTHER" id="PTHR19303">
    <property type="entry name" value="TRANSPOSON"/>
    <property type="match status" value="1"/>
</dbReference>
<feature type="compositionally biased region" description="Basic and acidic residues" evidence="3">
    <location>
        <begin position="227"/>
        <end position="239"/>
    </location>
</feature>
<dbReference type="VEuPathDB" id="FungiDB:CHGG_10039"/>
<dbReference type="SUPFAM" id="SSF46689">
    <property type="entry name" value="Homeodomain-like"/>
    <property type="match status" value="1"/>
</dbReference>
<dbReference type="PANTHER" id="PTHR19303:SF74">
    <property type="entry name" value="POGO TRANSPOSABLE ELEMENT WITH KRAB DOMAIN"/>
    <property type="match status" value="1"/>
</dbReference>
<dbReference type="OMA" id="IAIFRDA"/>
<feature type="compositionally biased region" description="Low complexity" evidence="3">
    <location>
        <begin position="182"/>
        <end position="208"/>
    </location>
</feature>
<dbReference type="HOGENOM" id="CLU_333438_0_0_1"/>
<dbReference type="eggNOG" id="KOG0017">
    <property type="taxonomic scope" value="Eukaryota"/>
</dbReference>
<dbReference type="GO" id="GO:0003677">
    <property type="term" value="F:DNA binding"/>
    <property type="evidence" value="ECO:0007669"/>
    <property type="project" value="UniProtKB-KW"/>
</dbReference>
<dbReference type="EMBL" id="CH408035">
    <property type="protein sequence ID" value="EAQ83635.1"/>
    <property type="molecule type" value="Genomic_DNA"/>
</dbReference>
<dbReference type="InParanoid" id="Q2GPR5"/>
<sequence>MVPNSPTDVEQPNWREPAYTAQFPQHLLSVVDHSTWGDLAAIDEIEEPTPKQMNSHIYFLMEIFWASTSYTGRKLWGAFKDEFDEWTVQRWDMVPDRTRKHLRAFLSTNGVYVDNTNIPLPAKFEAIAKRTTFRAWTSDEINSARENSTAFWKRLEDPKFVEDIQELLPWTPTIPAIPAAPTTIPTQPQVPLTTPALPLATPAPQRLPQTTPAPRQQDPIPQMAPAREADWETTPEVKQDPQTWPRPPEELYYAPRGNPRHLADLAEMYNDDMKYGGGDYDVLDVKIAIFRDACNRIGVPRWQASDAFPTMLKDRALQYYYNWLCSGPRDYDAMVAKIRGYFENEEQQHRYLTAWRDARLINMQAEHPDKSKSECLELLINRLALIQRAVPAIGQTEDTLRMQLLNACRGVAEARMALFNPAPTFEGVRNQLQAAIGITTENPGPQQFNTDATDSETFWTDRTGRFHSTFLNDSVPADANQTTTLLANAATHHFLTKEDPFQEQDPSETYTAEGRYSATTFRGIMPDSGAAQFSTAGQPQFQALQRQLPSTTLDTTRAGEAIVKFGYGTPKASLGTTTVPTPLGTIDFHVMETETFGGLRRGDLRTSLEALRSGQIKIIRKAADAFGVPKSTLHRRVKGGGTRQEAQVKNRKLRPTEEAALIQWIESLDDRGMSPTIGYIRQMADLLLRERGGFTLLDASLTSTPVPAMTVGENWVQRLLHRHPHRETKYSRKYDYQRALCEDPEKISAWFARVQRTINEYGVLDSDIYNFDETGFQMGVASTSKVVTRSDRRNRPVVIQPGNREWTTVIECINASGWSVDPMIIFEGKVHISSWYDGSVLPKTWRIGVSDNGWTTR</sequence>
<dbReference type="Proteomes" id="UP000001056">
    <property type="component" value="Unassembled WGS sequence"/>
</dbReference>
<evidence type="ECO:0000256" key="1">
    <source>
        <dbReference type="ARBA" id="ARBA00023125"/>
    </source>
</evidence>
<dbReference type="Pfam" id="PF03221">
    <property type="entry name" value="HTH_Tnp_Tc5"/>
    <property type="match status" value="1"/>
</dbReference>
<keyword evidence="2" id="KW-0539">Nucleus</keyword>